<accession>A0A851TEK4</accession>
<feature type="non-terminal residue" evidence="4">
    <location>
        <position position="1"/>
    </location>
</feature>
<dbReference type="InterPro" id="IPR052655">
    <property type="entry name" value="AKNA_Centrosome-Trans_reg"/>
</dbReference>
<dbReference type="AlphaFoldDB" id="A0A851TEK4"/>
<feature type="region of interest" description="Disordered" evidence="2">
    <location>
        <begin position="266"/>
        <end position="287"/>
    </location>
</feature>
<dbReference type="EMBL" id="WBNA01000244">
    <property type="protein sequence ID" value="NXD14365.1"/>
    <property type="molecule type" value="Genomic_DNA"/>
</dbReference>
<name>A0A851TEK4_9AVES</name>
<organism evidence="4 5">
    <name type="scientific">Nothocercus nigrocapillus</name>
    <dbReference type="NCBI Taxonomy" id="1977171"/>
    <lineage>
        <taxon>Eukaryota</taxon>
        <taxon>Metazoa</taxon>
        <taxon>Chordata</taxon>
        <taxon>Craniata</taxon>
        <taxon>Vertebrata</taxon>
        <taxon>Euteleostomi</taxon>
        <taxon>Archelosauria</taxon>
        <taxon>Archosauria</taxon>
        <taxon>Dinosauria</taxon>
        <taxon>Saurischia</taxon>
        <taxon>Theropoda</taxon>
        <taxon>Coelurosauria</taxon>
        <taxon>Aves</taxon>
        <taxon>Palaeognathae</taxon>
        <taxon>Tinamiformes</taxon>
        <taxon>Tinamidae</taxon>
        <taxon>Nothocercus</taxon>
    </lineage>
</organism>
<dbReference type="PANTHER" id="PTHR21510:SF16">
    <property type="entry name" value="PROTEIN AKNAD1"/>
    <property type="match status" value="1"/>
</dbReference>
<gene>
    <name evidence="4" type="primary">Aknad1</name>
    <name evidence="4" type="ORF">NOTNIG_R14372</name>
</gene>
<feature type="compositionally biased region" description="Basic and acidic residues" evidence="2">
    <location>
        <begin position="277"/>
        <end position="287"/>
    </location>
</feature>
<dbReference type="InterPro" id="IPR022150">
    <property type="entry name" value="AKNA_dom"/>
</dbReference>
<evidence type="ECO:0000313" key="5">
    <source>
        <dbReference type="Proteomes" id="UP000661971"/>
    </source>
</evidence>
<feature type="coiled-coil region" evidence="1">
    <location>
        <begin position="100"/>
        <end position="169"/>
    </location>
</feature>
<dbReference type="Pfam" id="PF12443">
    <property type="entry name" value="AKNA"/>
    <property type="match status" value="1"/>
</dbReference>
<dbReference type="PANTHER" id="PTHR21510">
    <property type="entry name" value="AKNA DOMAIN-CONTAINING PROTEIN"/>
    <property type="match status" value="1"/>
</dbReference>
<reference evidence="5" key="1">
    <citation type="submission" date="2023-07" db="EMBL/GenBank/DDBJ databases">
        <title>Bird 10,000 Genomes (B10K) Project - Family phase.</title>
        <authorList>
            <person name="Zhang G."/>
        </authorList>
    </citation>
    <scope>NUCLEOTIDE SEQUENCE [LARGE SCALE GENOMIC DNA]</scope>
</reference>
<sequence>ILSYYFLAVYKMLTEHTDTQNHIDQLRFNSKIFSQSAFPNPSFSMYSGGTETSSGVFALYTPMLDLSDAGLQCGAMVSTLPPPGTVQAHCPKPSSLLPELTQGEKMTQILKEQMDQLKKKVEDFSQCKTQETFLLQDKYLVLNHLKRCLDALEQNYLTAKEEHRNLQLQNNKDKSISVGKFDPDRKVEGEIFRIGMLLEDIHEETDDSKCSSPPLLTPYESAHSSYSPWEGSGNSSIIDPPERTAVETAFIYKNNKEKNISHTTDAIPWTNHGLSSEGDKHNPYPCV</sequence>
<evidence type="ECO:0000313" key="4">
    <source>
        <dbReference type="EMBL" id="NXD14365.1"/>
    </source>
</evidence>
<keyword evidence="1" id="KW-0175">Coiled coil</keyword>
<feature type="domain" description="AKNA" evidence="3">
    <location>
        <begin position="87"/>
        <end position="144"/>
    </location>
</feature>
<evidence type="ECO:0000256" key="1">
    <source>
        <dbReference type="SAM" id="Coils"/>
    </source>
</evidence>
<evidence type="ECO:0000256" key="2">
    <source>
        <dbReference type="SAM" id="MobiDB-lite"/>
    </source>
</evidence>
<evidence type="ECO:0000259" key="3">
    <source>
        <dbReference type="Pfam" id="PF12443"/>
    </source>
</evidence>
<comment type="caution">
    <text evidence="4">The sequence shown here is derived from an EMBL/GenBank/DDBJ whole genome shotgun (WGS) entry which is preliminary data.</text>
</comment>
<proteinExistence type="predicted"/>
<keyword evidence="5" id="KW-1185">Reference proteome</keyword>
<dbReference type="Proteomes" id="UP000661971">
    <property type="component" value="Unassembled WGS sequence"/>
</dbReference>
<protein>
    <submittedName>
        <fullName evidence="4">AKND1 protein</fullName>
    </submittedName>
</protein>
<feature type="non-terminal residue" evidence="4">
    <location>
        <position position="287"/>
    </location>
</feature>